<name>A0A1B2IQT3_LACHE</name>
<gene>
    <name evidence="4" type="ORF">IMAU50013_02146</name>
    <name evidence="2" type="ORF">LH5_02088</name>
    <name evidence="3" type="ORF">LHEJCM1062_15260</name>
</gene>
<feature type="transmembrane region" description="Helical" evidence="1">
    <location>
        <begin position="149"/>
        <end position="171"/>
    </location>
</feature>
<evidence type="ECO:0000313" key="4">
    <source>
        <dbReference type="EMBL" id="NRN92576.1"/>
    </source>
</evidence>
<reference evidence="2 5" key="1">
    <citation type="submission" date="2017-02" db="EMBL/GenBank/DDBJ databases">
        <title>Complete genome sequence of Lactobacillus helveticus.</title>
        <authorList>
            <person name="Kim J.F."/>
            <person name="Chung Y."/>
            <person name="Kwak M."/>
        </authorList>
    </citation>
    <scope>NUCLEOTIDE SEQUENCE [LARGE SCALE GENOMIC DNA]</scope>
    <source>
        <strain evidence="2 5">LH5</strain>
    </source>
</reference>
<dbReference type="Proteomes" id="UP000630086">
    <property type="component" value="Unassembled WGS sequence"/>
</dbReference>
<protein>
    <submittedName>
        <fullName evidence="3">Membrane protein</fullName>
    </submittedName>
</protein>
<feature type="transmembrane region" description="Helical" evidence="1">
    <location>
        <begin position="236"/>
        <end position="256"/>
    </location>
</feature>
<dbReference type="InterPro" id="IPR010390">
    <property type="entry name" value="ABC-2_transporter-like"/>
</dbReference>
<dbReference type="OrthoDB" id="3818833at2"/>
<feature type="transmembrane region" description="Helical" evidence="1">
    <location>
        <begin position="35"/>
        <end position="58"/>
    </location>
</feature>
<reference evidence="3" key="3">
    <citation type="submission" date="2020-07" db="EMBL/GenBank/DDBJ databases">
        <title>Draft genome sequence of Lactobacillus helveticus strain JCM 1062.</title>
        <authorList>
            <person name="Endo A."/>
            <person name="Maeno S."/>
            <person name="Kido Y."/>
        </authorList>
    </citation>
    <scope>NUCLEOTIDE SEQUENCE</scope>
    <source>
        <strain evidence="3">JCM 1062</strain>
    </source>
</reference>
<dbReference type="GeneID" id="99756056"/>
<dbReference type="PANTHER" id="PTHR36833">
    <property type="entry name" value="SLR0610 PROTEIN-RELATED"/>
    <property type="match status" value="1"/>
</dbReference>
<feature type="transmembrane region" description="Helical" evidence="1">
    <location>
        <begin position="208"/>
        <end position="230"/>
    </location>
</feature>
<evidence type="ECO:0000256" key="1">
    <source>
        <dbReference type="SAM" id="Phobius"/>
    </source>
</evidence>
<accession>A0A1B2IQT3</accession>
<evidence type="ECO:0000313" key="5">
    <source>
        <dbReference type="Proteomes" id="UP000267945"/>
    </source>
</evidence>
<evidence type="ECO:0000313" key="6">
    <source>
        <dbReference type="Proteomes" id="UP000601587"/>
    </source>
</evidence>
<sequence length="266" mass="30713">MQILWDKINKNIRLIRALIKIAILDSFSFRLDMLFGLFSSIIWMGIPIIFFKIIFLNVDNIVGWSFNECLLLVGIYTFIDGIMMSFLIRSMPKLEYDIREGELDSVLIKPMNAQLYYFFRSIDFTQLLNSLLGVAVIVYALISIKFTGINLFLSFLSCLLGCSIYYSIWFIWTISAFWFPTNFGRTDLFLSMITIGRYPAPIYKGVGYFIFNFLMPFGLIATPSAMVLILSSYKIMLIQLIVTVIFVSLDIFLWKLGVKKYDGSGR</sequence>
<dbReference type="OMA" id="DFALRPN"/>
<evidence type="ECO:0000313" key="2">
    <source>
        <dbReference type="EMBL" id="AZK92274.1"/>
    </source>
</evidence>
<dbReference type="EMBL" id="WCGB01000113">
    <property type="protein sequence ID" value="NRN92576.1"/>
    <property type="molecule type" value="Genomic_DNA"/>
</dbReference>
<evidence type="ECO:0000313" key="3">
    <source>
        <dbReference type="EMBL" id="GFP13654.1"/>
    </source>
</evidence>
<reference evidence="4" key="2">
    <citation type="submission" date="2019-09" db="EMBL/GenBank/DDBJ databases">
        <title>Comparative genomic analysis of Lactobacillus helveticus.</title>
        <authorList>
            <person name="Zhang H."/>
            <person name="Chen Y."/>
            <person name="Zhong Z."/>
        </authorList>
    </citation>
    <scope>NUCLEOTIDE SEQUENCE</scope>
    <source>
        <strain evidence="4">IMAU50013</strain>
    </source>
</reference>
<dbReference type="RefSeq" id="WP_012212173.1">
    <property type="nucleotide sequence ID" value="NZ_AP023028.1"/>
</dbReference>
<feature type="transmembrane region" description="Helical" evidence="1">
    <location>
        <begin position="70"/>
        <end position="88"/>
    </location>
</feature>
<keyword evidence="1" id="KW-0472">Membrane</keyword>
<dbReference type="EMBL" id="BLYV01000338">
    <property type="protein sequence ID" value="GFP13654.1"/>
    <property type="molecule type" value="Genomic_DNA"/>
</dbReference>
<keyword evidence="1" id="KW-1133">Transmembrane helix</keyword>
<dbReference type="Pfam" id="PF06182">
    <property type="entry name" value="ABC2_membrane_6"/>
    <property type="match status" value="1"/>
</dbReference>
<dbReference type="EMBL" id="CP019581">
    <property type="protein sequence ID" value="AZK92274.1"/>
    <property type="molecule type" value="Genomic_DNA"/>
</dbReference>
<keyword evidence="1" id="KW-0812">Transmembrane</keyword>
<dbReference type="PANTHER" id="PTHR36833:SF2">
    <property type="entry name" value="SLR0610 PROTEIN"/>
    <property type="match status" value="1"/>
</dbReference>
<dbReference type="Proteomes" id="UP000267945">
    <property type="component" value="Chromosome"/>
</dbReference>
<dbReference type="AlphaFoldDB" id="A0A1B2IQT3"/>
<feature type="transmembrane region" description="Helical" evidence="1">
    <location>
        <begin position="124"/>
        <end position="142"/>
    </location>
</feature>
<dbReference type="Proteomes" id="UP000601587">
    <property type="component" value="Unassembled WGS sequence"/>
</dbReference>
<organism evidence="4 6">
    <name type="scientific">Lactobacillus helveticus</name>
    <name type="common">Lactobacillus suntoryeus</name>
    <dbReference type="NCBI Taxonomy" id="1587"/>
    <lineage>
        <taxon>Bacteria</taxon>
        <taxon>Bacillati</taxon>
        <taxon>Bacillota</taxon>
        <taxon>Bacilli</taxon>
        <taxon>Lactobacillales</taxon>
        <taxon>Lactobacillaceae</taxon>
        <taxon>Lactobacillus</taxon>
    </lineage>
</organism>
<proteinExistence type="predicted"/>